<comment type="caution">
    <text evidence="6">The sequence shown here is derived from an EMBL/GenBank/DDBJ whole genome shotgun (WGS) entry which is preliminary data.</text>
</comment>
<keyword evidence="7" id="KW-1185">Reference proteome</keyword>
<dbReference type="Gene3D" id="6.10.140.2220">
    <property type="match status" value="1"/>
</dbReference>
<dbReference type="EMBL" id="JARKIF010000029">
    <property type="protein sequence ID" value="KAJ7613223.1"/>
    <property type="molecule type" value="Genomic_DNA"/>
</dbReference>
<dbReference type="Pfam" id="PF01753">
    <property type="entry name" value="zf-MYND"/>
    <property type="match status" value="1"/>
</dbReference>
<evidence type="ECO:0000256" key="1">
    <source>
        <dbReference type="ARBA" id="ARBA00022723"/>
    </source>
</evidence>
<sequence length="313" mass="35238">MHPKITNVQTKYVPGIENPMTSYTIQMPAQNANANAENNTGPESWKDIPFVNTAGDGYGPHTTTFGQIAEKIPSKPALKKACDNCGKRPDQNGEGYKCCATCKIARYCSKECQTAHWKLHKVFCKRQLQELEMERDSEATALRDNKPYLSNTAMRQWYYENVDIVDYVIAQTLELYKGPSHDLWRTHAAVFRLRGGKQAAPATAADISFSDAEVTSFDRVAGANWLNIPTESMINFTDILRHRPASAPGAASKRVVLIFVPNDDTRWVGFEAHDLPPDGDEEWGKMEKDDMWRMHVRMRKVVQGVAAKKKNAE</sequence>
<keyword evidence="1" id="KW-0479">Metal-binding</keyword>
<keyword evidence="3" id="KW-0862">Zinc</keyword>
<evidence type="ECO:0000256" key="2">
    <source>
        <dbReference type="ARBA" id="ARBA00022771"/>
    </source>
</evidence>
<dbReference type="PROSITE" id="PS50865">
    <property type="entry name" value="ZF_MYND_2"/>
    <property type="match status" value="1"/>
</dbReference>
<proteinExistence type="predicted"/>
<evidence type="ECO:0000259" key="5">
    <source>
        <dbReference type="PROSITE" id="PS50865"/>
    </source>
</evidence>
<dbReference type="PROSITE" id="PS01360">
    <property type="entry name" value="ZF_MYND_1"/>
    <property type="match status" value="1"/>
</dbReference>
<name>A0AAD7FB37_9AGAR</name>
<gene>
    <name evidence="6" type="ORF">FB45DRAFT_1065288</name>
</gene>
<dbReference type="Proteomes" id="UP001221142">
    <property type="component" value="Unassembled WGS sequence"/>
</dbReference>
<dbReference type="SUPFAM" id="SSF144232">
    <property type="entry name" value="HIT/MYND zinc finger-like"/>
    <property type="match status" value="1"/>
</dbReference>
<feature type="domain" description="MYND-type" evidence="5">
    <location>
        <begin position="82"/>
        <end position="124"/>
    </location>
</feature>
<evidence type="ECO:0000256" key="3">
    <source>
        <dbReference type="ARBA" id="ARBA00022833"/>
    </source>
</evidence>
<accession>A0AAD7FB37</accession>
<reference evidence="6" key="1">
    <citation type="submission" date="2023-03" db="EMBL/GenBank/DDBJ databases">
        <title>Massive genome expansion in bonnet fungi (Mycena s.s.) driven by repeated elements and novel gene families across ecological guilds.</title>
        <authorList>
            <consortium name="Lawrence Berkeley National Laboratory"/>
            <person name="Harder C.B."/>
            <person name="Miyauchi S."/>
            <person name="Viragh M."/>
            <person name="Kuo A."/>
            <person name="Thoen E."/>
            <person name="Andreopoulos B."/>
            <person name="Lu D."/>
            <person name="Skrede I."/>
            <person name="Drula E."/>
            <person name="Henrissat B."/>
            <person name="Morin E."/>
            <person name="Kohler A."/>
            <person name="Barry K."/>
            <person name="LaButti K."/>
            <person name="Morin E."/>
            <person name="Salamov A."/>
            <person name="Lipzen A."/>
            <person name="Mereny Z."/>
            <person name="Hegedus B."/>
            <person name="Baldrian P."/>
            <person name="Stursova M."/>
            <person name="Weitz H."/>
            <person name="Taylor A."/>
            <person name="Grigoriev I.V."/>
            <person name="Nagy L.G."/>
            <person name="Martin F."/>
            <person name="Kauserud H."/>
        </authorList>
    </citation>
    <scope>NUCLEOTIDE SEQUENCE</scope>
    <source>
        <strain evidence="6">9284</strain>
    </source>
</reference>
<dbReference type="AlphaFoldDB" id="A0AAD7FB37"/>
<organism evidence="6 7">
    <name type="scientific">Roridomyces roridus</name>
    <dbReference type="NCBI Taxonomy" id="1738132"/>
    <lineage>
        <taxon>Eukaryota</taxon>
        <taxon>Fungi</taxon>
        <taxon>Dikarya</taxon>
        <taxon>Basidiomycota</taxon>
        <taxon>Agaricomycotina</taxon>
        <taxon>Agaricomycetes</taxon>
        <taxon>Agaricomycetidae</taxon>
        <taxon>Agaricales</taxon>
        <taxon>Marasmiineae</taxon>
        <taxon>Mycenaceae</taxon>
        <taxon>Roridomyces</taxon>
    </lineage>
</organism>
<protein>
    <recommendedName>
        <fullName evidence="5">MYND-type domain-containing protein</fullName>
    </recommendedName>
</protein>
<keyword evidence="2 4" id="KW-0863">Zinc-finger</keyword>
<evidence type="ECO:0000313" key="6">
    <source>
        <dbReference type="EMBL" id="KAJ7613223.1"/>
    </source>
</evidence>
<dbReference type="InterPro" id="IPR002893">
    <property type="entry name" value="Znf_MYND"/>
</dbReference>
<evidence type="ECO:0000313" key="7">
    <source>
        <dbReference type="Proteomes" id="UP001221142"/>
    </source>
</evidence>
<dbReference type="GO" id="GO:0008270">
    <property type="term" value="F:zinc ion binding"/>
    <property type="evidence" value="ECO:0007669"/>
    <property type="project" value="UniProtKB-KW"/>
</dbReference>
<evidence type="ECO:0000256" key="4">
    <source>
        <dbReference type="PROSITE-ProRule" id="PRU00134"/>
    </source>
</evidence>